<comment type="caution">
    <text evidence="3">The sequence shown here is derived from an EMBL/GenBank/DDBJ whole genome shotgun (WGS) entry which is preliminary data.</text>
</comment>
<sequence length="513" mass="59564">MGTNATIEHDVGYMVLFVFMLVIGPCYVLYFIIFAIFYNACVCVCVNTKGLIFGLLPKLIYTYVPDKFNDKSTNVSKGISQAISPIIFVSLLVISELLEMLIQKLCQYSLSTMSNNFIFCYPVLLATNITQIYMFIVIPYHTLQWYLLLALLFIKDFHHITRLFHFVHIFLKFRVFSCCFHSNSFSDSFVYSHQSPPVTSPDQAQVHLLLLCFALLCFGCRDHNVVCAFQEHDLIYDDVTELSHTPSQSLDDDSAHSQSDLDGTHINGDSHRRVHATSQSKRGEWNSTDNIELEPIKPQNRSPNNQTKKWTVYDHHYAYELYKTAYSSKCFMIAQCQAKLIVLIVVGTEIAFDWLVQKYKMISFSHATWTLNMKTNRIRFTYFFLLTIIFIMSLLLNYVAVRYVNYLMFGMKKTPRLNDHSMPVENKKSIFSGQTSTFAITDVTVLYGRDPTRLFQFHKTKNLNTNHLPWTDMYRELHNIWLMDSNYWGANLIFLLTVTNFLISFGFAFFLPL</sequence>
<gene>
    <name evidence="3" type="ORF">RFI_28580</name>
</gene>
<protein>
    <submittedName>
        <fullName evidence="3">Uncharacterized protein</fullName>
    </submittedName>
</protein>
<evidence type="ECO:0000313" key="3">
    <source>
        <dbReference type="EMBL" id="ETO08806.1"/>
    </source>
</evidence>
<accession>X6M5A3</accession>
<keyword evidence="2" id="KW-0812">Transmembrane</keyword>
<reference evidence="3 4" key="1">
    <citation type="journal article" date="2013" name="Curr. Biol.">
        <title>The Genome of the Foraminiferan Reticulomyxa filosa.</title>
        <authorList>
            <person name="Glockner G."/>
            <person name="Hulsmann N."/>
            <person name="Schleicher M."/>
            <person name="Noegel A.A."/>
            <person name="Eichinger L."/>
            <person name="Gallinger C."/>
            <person name="Pawlowski J."/>
            <person name="Sierra R."/>
            <person name="Euteneuer U."/>
            <person name="Pillet L."/>
            <person name="Moustafa A."/>
            <person name="Platzer M."/>
            <person name="Groth M."/>
            <person name="Szafranski K."/>
            <person name="Schliwa M."/>
        </authorList>
    </citation>
    <scope>NUCLEOTIDE SEQUENCE [LARGE SCALE GENOMIC DNA]</scope>
</reference>
<dbReference type="AlphaFoldDB" id="X6M5A3"/>
<name>X6M5A3_RETFI</name>
<feature type="region of interest" description="Disordered" evidence="1">
    <location>
        <begin position="246"/>
        <end position="307"/>
    </location>
</feature>
<feature type="transmembrane region" description="Helical" evidence="2">
    <location>
        <begin position="12"/>
        <end position="33"/>
    </location>
</feature>
<feature type="transmembrane region" description="Helical" evidence="2">
    <location>
        <begin position="380"/>
        <end position="401"/>
    </location>
</feature>
<organism evidence="3 4">
    <name type="scientific">Reticulomyxa filosa</name>
    <dbReference type="NCBI Taxonomy" id="46433"/>
    <lineage>
        <taxon>Eukaryota</taxon>
        <taxon>Sar</taxon>
        <taxon>Rhizaria</taxon>
        <taxon>Retaria</taxon>
        <taxon>Foraminifera</taxon>
        <taxon>Monothalamids</taxon>
        <taxon>Reticulomyxidae</taxon>
        <taxon>Reticulomyxa</taxon>
    </lineage>
</organism>
<proteinExistence type="predicted"/>
<keyword evidence="2" id="KW-1133">Transmembrane helix</keyword>
<evidence type="ECO:0000256" key="2">
    <source>
        <dbReference type="SAM" id="Phobius"/>
    </source>
</evidence>
<feature type="compositionally biased region" description="Polar residues" evidence="1">
    <location>
        <begin position="276"/>
        <end position="290"/>
    </location>
</feature>
<feature type="transmembrane region" description="Helical" evidence="2">
    <location>
        <begin position="487"/>
        <end position="511"/>
    </location>
</feature>
<feature type="transmembrane region" description="Helical" evidence="2">
    <location>
        <begin position="40"/>
        <end position="59"/>
    </location>
</feature>
<feature type="transmembrane region" description="Helical" evidence="2">
    <location>
        <begin position="105"/>
        <end position="126"/>
    </location>
</feature>
<evidence type="ECO:0000256" key="1">
    <source>
        <dbReference type="SAM" id="MobiDB-lite"/>
    </source>
</evidence>
<feature type="transmembrane region" description="Helical" evidence="2">
    <location>
        <begin position="132"/>
        <end position="154"/>
    </location>
</feature>
<keyword evidence="4" id="KW-1185">Reference proteome</keyword>
<dbReference type="Proteomes" id="UP000023152">
    <property type="component" value="Unassembled WGS sequence"/>
</dbReference>
<keyword evidence="2" id="KW-0472">Membrane</keyword>
<dbReference type="EMBL" id="ASPP01024680">
    <property type="protein sequence ID" value="ETO08806.1"/>
    <property type="molecule type" value="Genomic_DNA"/>
</dbReference>
<evidence type="ECO:0000313" key="4">
    <source>
        <dbReference type="Proteomes" id="UP000023152"/>
    </source>
</evidence>
<feature type="transmembrane region" description="Helical" evidence="2">
    <location>
        <begin position="79"/>
        <end position="98"/>
    </location>
</feature>